<comment type="caution">
    <text evidence="1">The sequence shown here is derived from an EMBL/GenBank/DDBJ whole genome shotgun (WGS) entry which is preliminary data.</text>
</comment>
<name>A0ACC2WQL5_9TREE</name>
<dbReference type="EMBL" id="JASBWU010000020">
    <property type="protein sequence ID" value="KAJ9114068.1"/>
    <property type="molecule type" value="Genomic_DNA"/>
</dbReference>
<protein>
    <submittedName>
        <fullName evidence="1">Uncharacterized protein</fullName>
    </submittedName>
</protein>
<keyword evidence="2" id="KW-1185">Reference proteome</keyword>
<accession>A0ACC2WQL5</accession>
<gene>
    <name evidence="1" type="ORF">QFC22_005888</name>
</gene>
<evidence type="ECO:0000313" key="2">
    <source>
        <dbReference type="Proteomes" id="UP001243375"/>
    </source>
</evidence>
<reference evidence="1" key="1">
    <citation type="submission" date="2023-04" db="EMBL/GenBank/DDBJ databases">
        <title>Draft Genome sequencing of Naganishia species isolated from polar environments using Oxford Nanopore Technology.</title>
        <authorList>
            <person name="Leo P."/>
            <person name="Venkateswaran K."/>
        </authorList>
    </citation>
    <scope>NUCLEOTIDE SEQUENCE</scope>
    <source>
        <strain evidence="1">MNA-CCFEE 5425</strain>
    </source>
</reference>
<proteinExistence type="predicted"/>
<organism evidence="1 2">
    <name type="scientific">Naganishia vaughanmartiniae</name>
    <dbReference type="NCBI Taxonomy" id="1424756"/>
    <lineage>
        <taxon>Eukaryota</taxon>
        <taxon>Fungi</taxon>
        <taxon>Dikarya</taxon>
        <taxon>Basidiomycota</taxon>
        <taxon>Agaricomycotina</taxon>
        <taxon>Tremellomycetes</taxon>
        <taxon>Filobasidiales</taxon>
        <taxon>Filobasidiaceae</taxon>
        <taxon>Naganishia</taxon>
    </lineage>
</organism>
<dbReference type="Proteomes" id="UP001243375">
    <property type="component" value="Unassembled WGS sequence"/>
</dbReference>
<sequence>MPLFPSKQQHHAISTRDISAPLPIHHSSPPPSSQTSPASGSRIPNTTTDTKDPQPQIATFIDYSRYTFAPTSVTAVGHAGPGAGRAEEAGYGCMRGVGKGVKLGLKELGEAVRDVAKEIGERVLFCVCGSWVCDGVLQAQARDCLLAG</sequence>
<evidence type="ECO:0000313" key="1">
    <source>
        <dbReference type="EMBL" id="KAJ9114068.1"/>
    </source>
</evidence>